<evidence type="ECO:0000256" key="1">
    <source>
        <dbReference type="SAM" id="MobiDB-lite"/>
    </source>
</evidence>
<dbReference type="Proteomes" id="UP000501518">
    <property type="component" value="Chromosome"/>
</dbReference>
<dbReference type="AlphaFoldDB" id="A0A6G8KXE6"/>
<feature type="region of interest" description="Disordered" evidence="1">
    <location>
        <begin position="1"/>
        <end position="27"/>
    </location>
</feature>
<dbReference type="RefSeq" id="WP_165883864.1">
    <property type="nucleotide sequence ID" value="NZ_CP035810.1"/>
</dbReference>
<gene>
    <name evidence="2" type="ORF">EW640_09365</name>
</gene>
<dbReference type="KEGG" id="blut:EW640_09365"/>
<evidence type="ECO:0000313" key="2">
    <source>
        <dbReference type="EMBL" id="QIN29462.1"/>
    </source>
</evidence>
<name>A0A6G8KXE6_9MICO</name>
<accession>A0A6G8KXE6</accession>
<protein>
    <submittedName>
        <fullName evidence="2">Uncharacterized protein</fullName>
    </submittedName>
</protein>
<dbReference type="EMBL" id="CP035810">
    <property type="protein sequence ID" value="QIN29462.1"/>
    <property type="molecule type" value="Genomic_DNA"/>
</dbReference>
<sequence>MPTLSLPNGAITGGDTGVPGEKLLAEENGPPVRMNSFFVRITGLFLRLVGRNTITTTGANAKHWARSCSESQTSPRS</sequence>
<reference evidence="2 3" key="1">
    <citation type="submission" date="2019-02" db="EMBL/GenBank/DDBJ databases">
        <title>Complete Genome Sequence and Methylome Analysis of Brevibacterium luteolum NEB1784.</title>
        <authorList>
            <person name="Fomenkov A."/>
            <person name="Roberts R.J."/>
        </authorList>
    </citation>
    <scope>NUCLEOTIDE SEQUENCE [LARGE SCALE GENOMIC DNA]</scope>
    <source>
        <strain evidence="2 3">NEB1784</strain>
    </source>
</reference>
<proteinExistence type="predicted"/>
<evidence type="ECO:0000313" key="3">
    <source>
        <dbReference type="Proteomes" id="UP000501518"/>
    </source>
</evidence>
<organism evidence="2 3">
    <name type="scientific">Brevibacterium luteolum</name>
    <dbReference type="NCBI Taxonomy" id="199591"/>
    <lineage>
        <taxon>Bacteria</taxon>
        <taxon>Bacillati</taxon>
        <taxon>Actinomycetota</taxon>
        <taxon>Actinomycetes</taxon>
        <taxon>Micrococcales</taxon>
        <taxon>Brevibacteriaceae</taxon>
        <taxon>Brevibacterium</taxon>
    </lineage>
</organism>